<dbReference type="InParanoid" id="E8MZR0"/>
<keyword evidence="1" id="KW-0805">Transcription regulation</keyword>
<evidence type="ECO:0000256" key="1">
    <source>
        <dbReference type="ARBA" id="ARBA00023015"/>
    </source>
</evidence>
<name>E8MZR0_ANATU</name>
<dbReference type="PRINTS" id="PR00035">
    <property type="entry name" value="HTHGNTR"/>
</dbReference>
<dbReference type="InterPro" id="IPR036390">
    <property type="entry name" value="WH_DNA-bd_sf"/>
</dbReference>
<dbReference type="RefSeq" id="WP_013560963.1">
    <property type="nucleotide sequence ID" value="NC_014960.1"/>
</dbReference>
<dbReference type="eggNOG" id="COG1725">
    <property type="taxonomic scope" value="Bacteria"/>
</dbReference>
<dbReference type="Pfam" id="PF00392">
    <property type="entry name" value="GntR"/>
    <property type="match status" value="1"/>
</dbReference>
<protein>
    <submittedName>
        <fullName evidence="5">GntR family transcriptional regulator</fullName>
    </submittedName>
</protein>
<evidence type="ECO:0000313" key="6">
    <source>
        <dbReference type="Proteomes" id="UP000008922"/>
    </source>
</evidence>
<organism evidence="5 6">
    <name type="scientific">Anaerolinea thermophila (strain DSM 14523 / JCM 11388 / NBRC 100420 / UNI-1)</name>
    <dbReference type="NCBI Taxonomy" id="926569"/>
    <lineage>
        <taxon>Bacteria</taxon>
        <taxon>Bacillati</taxon>
        <taxon>Chloroflexota</taxon>
        <taxon>Anaerolineae</taxon>
        <taxon>Anaerolineales</taxon>
        <taxon>Anaerolineaceae</taxon>
        <taxon>Anaerolinea</taxon>
    </lineage>
</organism>
<keyword evidence="3" id="KW-0804">Transcription</keyword>
<dbReference type="PROSITE" id="PS50949">
    <property type="entry name" value="HTH_GNTR"/>
    <property type="match status" value="1"/>
</dbReference>
<dbReference type="CDD" id="cd07377">
    <property type="entry name" value="WHTH_GntR"/>
    <property type="match status" value="1"/>
</dbReference>
<dbReference type="AlphaFoldDB" id="E8MZR0"/>
<dbReference type="GO" id="GO:0003700">
    <property type="term" value="F:DNA-binding transcription factor activity"/>
    <property type="evidence" value="ECO:0007669"/>
    <property type="project" value="InterPro"/>
</dbReference>
<dbReference type="Gene3D" id="1.10.10.10">
    <property type="entry name" value="Winged helix-like DNA-binding domain superfamily/Winged helix DNA-binding domain"/>
    <property type="match status" value="1"/>
</dbReference>
<evidence type="ECO:0000256" key="3">
    <source>
        <dbReference type="ARBA" id="ARBA00023163"/>
    </source>
</evidence>
<evidence type="ECO:0000256" key="2">
    <source>
        <dbReference type="ARBA" id="ARBA00023125"/>
    </source>
</evidence>
<dbReference type="Proteomes" id="UP000008922">
    <property type="component" value="Chromosome"/>
</dbReference>
<dbReference type="EMBL" id="AP012029">
    <property type="protein sequence ID" value="BAJ64608.1"/>
    <property type="molecule type" value="Genomic_DNA"/>
</dbReference>
<reference evidence="5 6" key="1">
    <citation type="submission" date="2010-12" db="EMBL/GenBank/DDBJ databases">
        <title>Whole genome sequence of Anaerolinea thermophila UNI-1.</title>
        <authorList>
            <person name="Narita-Yamada S."/>
            <person name="Kishi E."/>
            <person name="Watanabe Y."/>
            <person name="Takasaki K."/>
            <person name="Ankai A."/>
            <person name="Oguchi A."/>
            <person name="Fukui S."/>
            <person name="Takahashi M."/>
            <person name="Yashiro I."/>
            <person name="Hosoyama A."/>
            <person name="Sekiguchi Y."/>
            <person name="Hanada S."/>
            <person name="Fujita N."/>
        </authorList>
    </citation>
    <scope>NUCLEOTIDE SEQUENCE [LARGE SCALE GENOMIC DNA]</scope>
    <source>
        <strain evidence="6">DSM 14523 / JCM 11388 / NBRC 100420 / UNI-1</strain>
    </source>
</reference>
<gene>
    <name evidence="5" type="ordered locus">ANT_25820</name>
</gene>
<keyword evidence="2" id="KW-0238">DNA-binding</keyword>
<dbReference type="HOGENOM" id="CLU_072769_1_0_0"/>
<accession>E8MZR0</accession>
<evidence type="ECO:0000313" key="5">
    <source>
        <dbReference type="EMBL" id="BAJ64608.1"/>
    </source>
</evidence>
<dbReference type="KEGG" id="atm:ANT_25820"/>
<dbReference type="SUPFAM" id="SSF46785">
    <property type="entry name" value="Winged helix' DNA-binding domain"/>
    <property type="match status" value="1"/>
</dbReference>
<dbReference type="OrthoDB" id="9815017at2"/>
<dbReference type="SMART" id="SM00345">
    <property type="entry name" value="HTH_GNTR"/>
    <property type="match status" value="1"/>
</dbReference>
<feature type="domain" description="HTH gntR-type" evidence="4">
    <location>
        <begin position="5"/>
        <end position="75"/>
    </location>
</feature>
<dbReference type="InterPro" id="IPR000524">
    <property type="entry name" value="Tscrpt_reg_HTH_GntR"/>
</dbReference>
<evidence type="ECO:0000259" key="4">
    <source>
        <dbReference type="PROSITE" id="PS50949"/>
    </source>
</evidence>
<dbReference type="PANTHER" id="PTHR38445:SF9">
    <property type="entry name" value="HTH-TYPE TRANSCRIPTIONAL REPRESSOR YTRA"/>
    <property type="match status" value="1"/>
</dbReference>
<dbReference type="PANTHER" id="PTHR38445">
    <property type="entry name" value="HTH-TYPE TRANSCRIPTIONAL REPRESSOR YTRA"/>
    <property type="match status" value="1"/>
</dbReference>
<dbReference type="InterPro" id="IPR036388">
    <property type="entry name" value="WH-like_DNA-bd_sf"/>
</dbReference>
<dbReference type="GO" id="GO:0003677">
    <property type="term" value="F:DNA binding"/>
    <property type="evidence" value="ECO:0007669"/>
    <property type="project" value="UniProtKB-KW"/>
</dbReference>
<sequence>MVRETISAESVAQAILRRINSGLYAPGDRLPPVRKLAQEIGSNRNTVNKAYQMLLDMGVIELSASGWHGYLVKRVEGGEGKTKSELLNYFYSQFVELVWQGMAAGLSSEELMEIQRKAVGEVYAQSMVEMVFYECNDYDTTEMGKRLNEVLNLPVEYKNISHFYKNPTAVLKSKDLIITTYHHLAELTTAIRQQGFPASKIVGIDTRLTADSLLKIARLPKERIAVICTNQNTAHTIKHTLYGYRPEWQIEAMAAENPDAVRRLVEWCDHLIVTHTSADQIQEWTGRMPDVVVNFQIDEQSIAFLNQRIHQIRMQKLQGDSHAEGIEGKNLDET</sequence>
<proteinExistence type="predicted"/>
<keyword evidence="6" id="KW-1185">Reference proteome</keyword>
<dbReference type="STRING" id="926569.ANT_25820"/>